<dbReference type="GO" id="GO:0003677">
    <property type="term" value="F:DNA binding"/>
    <property type="evidence" value="ECO:0007669"/>
    <property type="project" value="UniProtKB-KW"/>
</dbReference>
<dbReference type="Gene3D" id="2.40.50.140">
    <property type="entry name" value="Nucleic acid-binding proteins"/>
    <property type="match status" value="1"/>
</dbReference>
<name>A0A6J1PVA3_9HYME</name>
<keyword evidence="2" id="KW-0479">Metal-binding</keyword>
<evidence type="ECO:0000256" key="3">
    <source>
        <dbReference type="ARBA" id="ARBA00022771"/>
    </source>
</evidence>
<protein>
    <submittedName>
        <fullName evidence="8">Replication protein A 70 kDa DNA-binding subunit-like</fullName>
    </submittedName>
</protein>
<dbReference type="GO" id="GO:0008270">
    <property type="term" value="F:zinc ion binding"/>
    <property type="evidence" value="ECO:0007669"/>
    <property type="project" value="UniProtKB-KW"/>
</dbReference>
<dbReference type="RefSeq" id="XP_024873809.1">
    <property type="nucleotide sequence ID" value="XM_025018041.1"/>
</dbReference>
<proteinExistence type="inferred from homology"/>
<comment type="similarity">
    <text evidence="1">Belongs to the replication factor A protein 1 family.</text>
</comment>
<evidence type="ECO:0000256" key="1">
    <source>
        <dbReference type="ARBA" id="ARBA00005690"/>
    </source>
</evidence>
<keyword evidence="5" id="KW-0238">DNA-binding</keyword>
<evidence type="ECO:0000256" key="2">
    <source>
        <dbReference type="ARBA" id="ARBA00022723"/>
    </source>
</evidence>
<evidence type="ECO:0000313" key="8">
    <source>
        <dbReference type="RefSeq" id="XP_024873809.1"/>
    </source>
</evidence>
<evidence type="ECO:0000256" key="5">
    <source>
        <dbReference type="ARBA" id="ARBA00023125"/>
    </source>
</evidence>
<dbReference type="GeneID" id="112455840"/>
<keyword evidence="3" id="KW-0863">Zinc-finger</keyword>
<reference evidence="8" key="1">
    <citation type="submission" date="2025-08" db="UniProtKB">
        <authorList>
            <consortium name="RefSeq"/>
        </authorList>
    </citation>
    <scope>IDENTIFICATION</scope>
    <source>
        <tissue evidence="8">Whole body</tissue>
    </source>
</reference>
<dbReference type="AlphaFoldDB" id="A0A6J1PVA3"/>
<dbReference type="SUPFAM" id="SSF50249">
    <property type="entry name" value="Nucleic acid-binding proteins"/>
    <property type="match status" value="1"/>
</dbReference>
<keyword evidence="4" id="KW-0862">Zinc</keyword>
<dbReference type="InterPro" id="IPR013955">
    <property type="entry name" value="Rep_factor-A_C"/>
</dbReference>
<accession>A0A6J1PVA3</accession>
<dbReference type="InterPro" id="IPR000014">
    <property type="entry name" value="PAS"/>
</dbReference>
<keyword evidence="7" id="KW-1185">Reference proteome</keyword>
<organism evidence="7 8">
    <name type="scientific">Temnothorax curvispinosus</name>
    <dbReference type="NCBI Taxonomy" id="300111"/>
    <lineage>
        <taxon>Eukaryota</taxon>
        <taxon>Metazoa</taxon>
        <taxon>Ecdysozoa</taxon>
        <taxon>Arthropoda</taxon>
        <taxon>Hexapoda</taxon>
        <taxon>Insecta</taxon>
        <taxon>Pterygota</taxon>
        <taxon>Neoptera</taxon>
        <taxon>Endopterygota</taxon>
        <taxon>Hymenoptera</taxon>
        <taxon>Apocrita</taxon>
        <taxon>Aculeata</taxon>
        <taxon>Formicoidea</taxon>
        <taxon>Formicidae</taxon>
        <taxon>Myrmicinae</taxon>
        <taxon>Temnothorax</taxon>
    </lineage>
</organism>
<evidence type="ECO:0000256" key="4">
    <source>
        <dbReference type="ARBA" id="ARBA00022833"/>
    </source>
</evidence>
<sequence length="105" mass="12165">MSVVDATGSRWITAFSEDAEKILGMSAQELGELKENDNDAYMQKFDEVNFKRFLFSLRAKSEFFQDEMRIKHVCKSVAPLNYKTYLAHLIDKVSKLVHIEKLESN</sequence>
<dbReference type="Proteomes" id="UP000504618">
    <property type="component" value="Unplaced"/>
</dbReference>
<dbReference type="Pfam" id="PF08646">
    <property type="entry name" value="Rep_fac-A_C"/>
    <property type="match status" value="1"/>
</dbReference>
<dbReference type="CDD" id="cd04476">
    <property type="entry name" value="RPA1_DBD_C"/>
    <property type="match status" value="1"/>
</dbReference>
<dbReference type="OrthoDB" id="1751331at2759"/>
<evidence type="ECO:0000259" key="6">
    <source>
        <dbReference type="PROSITE" id="PS50112"/>
    </source>
</evidence>
<dbReference type="InterPro" id="IPR012340">
    <property type="entry name" value="NA-bd_OB-fold"/>
</dbReference>
<gene>
    <name evidence="8" type="primary">LOC112455840</name>
</gene>
<evidence type="ECO:0000313" key="7">
    <source>
        <dbReference type="Proteomes" id="UP000504618"/>
    </source>
</evidence>
<feature type="domain" description="PAS" evidence="6">
    <location>
        <begin position="1"/>
        <end position="30"/>
    </location>
</feature>
<dbReference type="InterPro" id="IPR047192">
    <property type="entry name" value="Euk_RPA1_DBD_C"/>
</dbReference>
<dbReference type="PROSITE" id="PS50112">
    <property type="entry name" value="PAS"/>
    <property type="match status" value="1"/>
</dbReference>